<organism evidence="9 10">
    <name type="scientific">Zingiber officinale</name>
    <name type="common">Ginger</name>
    <name type="synonym">Amomum zingiber</name>
    <dbReference type="NCBI Taxonomy" id="94328"/>
    <lineage>
        <taxon>Eukaryota</taxon>
        <taxon>Viridiplantae</taxon>
        <taxon>Streptophyta</taxon>
        <taxon>Embryophyta</taxon>
        <taxon>Tracheophyta</taxon>
        <taxon>Spermatophyta</taxon>
        <taxon>Magnoliopsida</taxon>
        <taxon>Liliopsida</taxon>
        <taxon>Zingiberales</taxon>
        <taxon>Zingiberaceae</taxon>
        <taxon>Zingiber</taxon>
    </lineage>
</organism>
<evidence type="ECO:0000313" key="10">
    <source>
        <dbReference type="Proteomes" id="UP000734854"/>
    </source>
</evidence>
<keyword evidence="5" id="KW-0175">Coiled coil</keyword>
<dbReference type="Pfam" id="PF07058">
    <property type="entry name" value="MAP70"/>
    <property type="match status" value="1"/>
</dbReference>
<evidence type="ECO:0000256" key="2">
    <source>
        <dbReference type="ARBA" id="ARBA00008825"/>
    </source>
</evidence>
<comment type="subcellular location">
    <subcellularLocation>
        <location evidence="1">Cytoplasm</location>
        <location evidence="1">Cytoskeleton</location>
    </subcellularLocation>
</comment>
<evidence type="ECO:0000256" key="4">
    <source>
        <dbReference type="ARBA" id="ARBA00022701"/>
    </source>
</evidence>
<dbReference type="GO" id="GO:0008017">
    <property type="term" value="F:microtubule binding"/>
    <property type="evidence" value="ECO:0007669"/>
    <property type="project" value="InterPro"/>
</dbReference>
<dbReference type="GO" id="GO:0007010">
    <property type="term" value="P:cytoskeleton organization"/>
    <property type="evidence" value="ECO:0007669"/>
    <property type="project" value="InterPro"/>
</dbReference>
<feature type="compositionally biased region" description="Low complexity" evidence="7">
    <location>
        <begin position="30"/>
        <end position="57"/>
    </location>
</feature>
<proteinExistence type="inferred from homology"/>
<keyword evidence="10" id="KW-1185">Reference proteome</keyword>
<dbReference type="Proteomes" id="UP000734854">
    <property type="component" value="Unassembled WGS sequence"/>
</dbReference>
<evidence type="ECO:0000313" key="9">
    <source>
        <dbReference type="EMBL" id="KAG6525494.1"/>
    </source>
</evidence>
<protein>
    <submittedName>
        <fullName evidence="9">Uncharacterized protein</fullName>
    </submittedName>
</protein>
<sequence>MAYKWAITLLTISVALLLTTPKCSTTPNESSSMSPAPASLASPSLPPSASSTTPSSAIPAPNSQRFVTAELEADIVISVADVKFYLHKVLKCEYVVRGEIVSHAQGEIVGFASWVCRKRTREKLLGKSHLKEICSEVFAQYASQDLLPLGNLQVAVLRVYNSLNKNMLGPHKEPPSNSDIEEKTKNLEIKKINDEKKAALAAQFAAEATLRRVYAAQKDDDTPPIEAILAPLEAELKLTRQELPYGHSDTDLYNACYDLISFEQTVPCYSNFRP</sequence>
<keyword evidence="6" id="KW-0206">Cytoskeleton</keyword>
<comment type="caution">
    <text evidence="9">The sequence shown here is derived from an EMBL/GenBank/DDBJ whole genome shotgun (WGS) entry which is preliminary data.</text>
</comment>
<feature type="signal peptide" evidence="8">
    <location>
        <begin position="1"/>
        <end position="25"/>
    </location>
</feature>
<comment type="similarity">
    <text evidence="2">Belongs to the MAP70 family.</text>
</comment>
<dbReference type="InterPro" id="IPR009768">
    <property type="entry name" value="MAP70"/>
</dbReference>
<name>A0A8J5LTE8_ZINOF</name>
<evidence type="ECO:0000256" key="3">
    <source>
        <dbReference type="ARBA" id="ARBA00022490"/>
    </source>
</evidence>
<dbReference type="EMBL" id="JACMSC010000004">
    <property type="protein sequence ID" value="KAG6525494.1"/>
    <property type="molecule type" value="Genomic_DNA"/>
</dbReference>
<dbReference type="PANTHER" id="PTHR31246:SF32">
    <property type="entry name" value="MICROTUBULE-ASSOCIATED PROTEIN 70-1"/>
    <property type="match status" value="1"/>
</dbReference>
<dbReference type="PANTHER" id="PTHR31246">
    <property type="entry name" value="MICROTUBULE-ASSOCIATED PROTEIN 70-2"/>
    <property type="match status" value="1"/>
</dbReference>
<keyword evidence="8" id="KW-0732">Signal</keyword>
<evidence type="ECO:0000256" key="6">
    <source>
        <dbReference type="ARBA" id="ARBA00023212"/>
    </source>
</evidence>
<keyword evidence="3" id="KW-0963">Cytoplasm</keyword>
<reference evidence="9 10" key="1">
    <citation type="submission" date="2020-08" db="EMBL/GenBank/DDBJ databases">
        <title>Plant Genome Project.</title>
        <authorList>
            <person name="Zhang R.-G."/>
        </authorList>
    </citation>
    <scope>NUCLEOTIDE SEQUENCE [LARGE SCALE GENOMIC DNA]</scope>
    <source>
        <tissue evidence="9">Rhizome</tissue>
    </source>
</reference>
<gene>
    <name evidence="9" type="ORF">ZIOFF_015450</name>
</gene>
<dbReference type="AlphaFoldDB" id="A0A8J5LTE8"/>
<evidence type="ECO:0000256" key="8">
    <source>
        <dbReference type="SAM" id="SignalP"/>
    </source>
</evidence>
<evidence type="ECO:0000256" key="1">
    <source>
        <dbReference type="ARBA" id="ARBA00004245"/>
    </source>
</evidence>
<evidence type="ECO:0000256" key="5">
    <source>
        <dbReference type="ARBA" id="ARBA00023054"/>
    </source>
</evidence>
<feature type="chain" id="PRO_5035220656" evidence="8">
    <location>
        <begin position="26"/>
        <end position="274"/>
    </location>
</feature>
<evidence type="ECO:0000256" key="7">
    <source>
        <dbReference type="SAM" id="MobiDB-lite"/>
    </source>
</evidence>
<accession>A0A8J5LTE8</accession>
<feature type="region of interest" description="Disordered" evidence="7">
    <location>
        <begin position="26"/>
        <end position="57"/>
    </location>
</feature>
<keyword evidence="4" id="KW-0493">Microtubule</keyword>
<dbReference type="GO" id="GO:0005874">
    <property type="term" value="C:microtubule"/>
    <property type="evidence" value="ECO:0007669"/>
    <property type="project" value="UniProtKB-KW"/>
</dbReference>